<dbReference type="Gene3D" id="3.60.40.10">
    <property type="entry name" value="PPM-type phosphatase domain"/>
    <property type="match status" value="1"/>
</dbReference>
<dbReference type="AlphaFoldDB" id="A0A0P1E2R1"/>
<dbReference type="InterPro" id="IPR052016">
    <property type="entry name" value="Bact_Sigma-Reg"/>
</dbReference>
<keyword evidence="2" id="KW-0812">Transmembrane</keyword>
<dbReference type="SMART" id="SM00304">
    <property type="entry name" value="HAMP"/>
    <property type="match status" value="1"/>
</dbReference>
<organism evidence="4 5">
    <name type="scientific">Ruegeria atlantica</name>
    <dbReference type="NCBI Taxonomy" id="81569"/>
    <lineage>
        <taxon>Bacteria</taxon>
        <taxon>Pseudomonadati</taxon>
        <taxon>Pseudomonadota</taxon>
        <taxon>Alphaproteobacteria</taxon>
        <taxon>Rhodobacterales</taxon>
        <taxon>Roseobacteraceae</taxon>
        <taxon>Ruegeria</taxon>
    </lineage>
</organism>
<dbReference type="Pfam" id="PF07228">
    <property type="entry name" value="SpoIIE"/>
    <property type="match status" value="1"/>
</dbReference>
<reference evidence="5" key="1">
    <citation type="submission" date="2015-09" db="EMBL/GenBank/DDBJ databases">
        <authorList>
            <person name="Rodrigo-Torres L."/>
            <person name="Arahal D.R."/>
        </authorList>
    </citation>
    <scope>NUCLEOTIDE SEQUENCE [LARGE SCALE GENOMIC DNA]</scope>
    <source>
        <strain evidence="5">CECT 4293</strain>
    </source>
</reference>
<accession>A0A0P1E2R1</accession>
<dbReference type="Proteomes" id="UP000050786">
    <property type="component" value="Unassembled WGS sequence"/>
</dbReference>
<dbReference type="PROSITE" id="PS50885">
    <property type="entry name" value="HAMP"/>
    <property type="match status" value="1"/>
</dbReference>
<feature type="transmembrane region" description="Helical" evidence="2">
    <location>
        <begin position="12"/>
        <end position="36"/>
    </location>
</feature>
<evidence type="ECO:0000313" key="4">
    <source>
        <dbReference type="EMBL" id="CUH42760.1"/>
    </source>
</evidence>
<keyword evidence="1" id="KW-0378">Hydrolase</keyword>
<evidence type="ECO:0000256" key="1">
    <source>
        <dbReference type="ARBA" id="ARBA00022801"/>
    </source>
</evidence>
<protein>
    <submittedName>
        <fullName evidence="4">Stage II sporulation protein E (SpoIIE)</fullName>
    </submittedName>
</protein>
<dbReference type="GO" id="GO:0007165">
    <property type="term" value="P:signal transduction"/>
    <property type="evidence" value="ECO:0007669"/>
    <property type="project" value="InterPro"/>
</dbReference>
<dbReference type="InterPro" id="IPR001932">
    <property type="entry name" value="PPM-type_phosphatase-like_dom"/>
</dbReference>
<sequence>MRKLWAFLKRRIFLKHILATLLLGGVLNAIVLLFYYEFKKKAQSDQVAAEVATIANRIAGPLAELVEVGNFAQATSLLAVYSGFPYVICAEQRLERSLETLVSWPAIGCDKINKSGLDIVVSVPTAAGPATMLVRIDQEILNNELKTEVSVVVLLGILGGFALILAGAAAFLWLINRPLGQMLKAIERFEQYDDPKIVPYESEDEIGKVVQSYNSMLDREVERVNEIREAHHQIVASVNYATRIQQGLLPTTSQCEDAFADFAVIWEPRDLVGGDIYWIKTDGPITTLALIDCTGHGVPGGFMTMLAIATLERLYFENETLSPSLALSKLSDLTRALLNQDTANGTSNDGMDAAICQIDSAKGVATFAGARMSLLVKSKIGIDRIRGDKLSIGYVDTPIGPKFLEHEVQIDQITDFFVSTDGLIDQLGGEKRLAFGFQRIVSVFEQEEWSCSEDLLSAIHSAFQDYSTNEERLDDLTMIAFRTARNTD</sequence>
<dbReference type="Gene3D" id="6.10.340.10">
    <property type="match status" value="1"/>
</dbReference>
<keyword evidence="2" id="KW-1133">Transmembrane helix</keyword>
<evidence type="ECO:0000256" key="2">
    <source>
        <dbReference type="SAM" id="Phobius"/>
    </source>
</evidence>
<evidence type="ECO:0000313" key="5">
    <source>
        <dbReference type="Proteomes" id="UP000050786"/>
    </source>
</evidence>
<gene>
    <name evidence="4" type="ORF">RUM4293_01649</name>
</gene>
<evidence type="ECO:0000259" key="3">
    <source>
        <dbReference type="PROSITE" id="PS50885"/>
    </source>
</evidence>
<dbReference type="CDD" id="cd06225">
    <property type="entry name" value="HAMP"/>
    <property type="match status" value="1"/>
</dbReference>
<name>A0A0P1E2R1_9RHOB</name>
<dbReference type="PANTHER" id="PTHR43156:SF9">
    <property type="entry name" value="HAMP DOMAIN-CONTAINING PROTEIN"/>
    <property type="match status" value="1"/>
</dbReference>
<feature type="domain" description="HAMP" evidence="3">
    <location>
        <begin position="173"/>
        <end position="225"/>
    </location>
</feature>
<dbReference type="EMBL" id="CYPS01000026">
    <property type="protein sequence ID" value="CUH42760.1"/>
    <property type="molecule type" value="Genomic_DNA"/>
</dbReference>
<dbReference type="GO" id="GO:0016020">
    <property type="term" value="C:membrane"/>
    <property type="evidence" value="ECO:0007669"/>
    <property type="project" value="InterPro"/>
</dbReference>
<keyword evidence="2" id="KW-0472">Membrane</keyword>
<feature type="transmembrane region" description="Helical" evidence="2">
    <location>
        <begin position="151"/>
        <end position="175"/>
    </location>
</feature>
<keyword evidence="5" id="KW-1185">Reference proteome</keyword>
<proteinExistence type="predicted"/>
<dbReference type="SUPFAM" id="SSF158472">
    <property type="entry name" value="HAMP domain-like"/>
    <property type="match status" value="1"/>
</dbReference>
<dbReference type="RefSeq" id="WP_058272827.1">
    <property type="nucleotide sequence ID" value="NZ_CYPS01000026.1"/>
</dbReference>
<dbReference type="InterPro" id="IPR036457">
    <property type="entry name" value="PPM-type-like_dom_sf"/>
</dbReference>
<dbReference type="InterPro" id="IPR003660">
    <property type="entry name" value="HAMP_dom"/>
</dbReference>
<dbReference type="Pfam" id="PF00672">
    <property type="entry name" value="HAMP"/>
    <property type="match status" value="1"/>
</dbReference>
<dbReference type="GO" id="GO:0016791">
    <property type="term" value="F:phosphatase activity"/>
    <property type="evidence" value="ECO:0007669"/>
    <property type="project" value="TreeGrafter"/>
</dbReference>
<dbReference type="PANTHER" id="PTHR43156">
    <property type="entry name" value="STAGE II SPORULATION PROTEIN E-RELATED"/>
    <property type="match status" value="1"/>
</dbReference>